<evidence type="ECO:0000313" key="3">
    <source>
        <dbReference type="Proteomes" id="UP000319143"/>
    </source>
</evidence>
<comment type="caution">
    <text evidence="2">The sequence shown here is derived from an EMBL/GenBank/DDBJ whole genome shotgun (WGS) entry which is preliminary data.</text>
</comment>
<sequence>MADAELLSLSGLASLREHAVAWDDLWSRSVTASPTCRAELMVLWVERFALNSEFRALVVQRQGRWVAALPLVSRRLSRIGAAAGLPVNDWSQCGDLLLDESADVEETLRCLASGFGQLPWSLLWLDGARIETFRWQRLQHVLEKSGCKVVSESRFNVGWLELKPRFDEQQKCWSKGFRKDLRRSQRRLAEQGHLELKLHTDMGASDLEGLFDRVLQVDQQSWKAKSGTAIQDSEGLADFYLSQARQLAAHRELVLAFLELEDQPIAFEIGWLAKSVYHSFKVGFDQRFAKYSPGQLMMSLLIEEMIRASHATAIDCIGPLSEATERFLPGSYTIGRMLIANPASWTGRGMLSLYGNLMPLLRRVRDS</sequence>
<dbReference type="EMBL" id="SJPV01000002">
    <property type="protein sequence ID" value="TWU40807.1"/>
    <property type="molecule type" value="Genomic_DNA"/>
</dbReference>
<keyword evidence="3" id="KW-1185">Reference proteome</keyword>
<protein>
    <recommendedName>
        <fullName evidence="1">BioF2-like acetyltransferase domain-containing protein</fullName>
    </recommendedName>
</protein>
<accession>A0A5C6DYA4</accession>
<evidence type="ECO:0000313" key="2">
    <source>
        <dbReference type="EMBL" id="TWU40807.1"/>
    </source>
</evidence>
<proteinExistence type="predicted"/>
<organism evidence="2 3">
    <name type="scientific">Novipirellula artificiosorum</name>
    <dbReference type="NCBI Taxonomy" id="2528016"/>
    <lineage>
        <taxon>Bacteria</taxon>
        <taxon>Pseudomonadati</taxon>
        <taxon>Planctomycetota</taxon>
        <taxon>Planctomycetia</taxon>
        <taxon>Pirellulales</taxon>
        <taxon>Pirellulaceae</taxon>
        <taxon>Novipirellula</taxon>
    </lineage>
</organism>
<dbReference type="Proteomes" id="UP000319143">
    <property type="component" value="Unassembled WGS sequence"/>
</dbReference>
<dbReference type="SUPFAM" id="SSF55729">
    <property type="entry name" value="Acyl-CoA N-acyltransferases (Nat)"/>
    <property type="match status" value="1"/>
</dbReference>
<dbReference type="InterPro" id="IPR038740">
    <property type="entry name" value="BioF2-like_GNAT_dom"/>
</dbReference>
<feature type="domain" description="BioF2-like acetyltransferase" evidence="1">
    <location>
        <begin position="177"/>
        <end position="310"/>
    </location>
</feature>
<dbReference type="OrthoDB" id="213519at2"/>
<dbReference type="InterPro" id="IPR016181">
    <property type="entry name" value="Acyl_CoA_acyltransferase"/>
</dbReference>
<reference evidence="2 3" key="1">
    <citation type="submission" date="2019-02" db="EMBL/GenBank/DDBJ databases">
        <title>Deep-cultivation of Planctomycetes and their phenomic and genomic characterization uncovers novel biology.</title>
        <authorList>
            <person name="Wiegand S."/>
            <person name="Jogler M."/>
            <person name="Boedeker C."/>
            <person name="Pinto D."/>
            <person name="Vollmers J."/>
            <person name="Rivas-Marin E."/>
            <person name="Kohn T."/>
            <person name="Peeters S.H."/>
            <person name="Heuer A."/>
            <person name="Rast P."/>
            <person name="Oberbeckmann S."/>
            <person name="Bunk B."/>
            <person name="Jeske O."/>
            <person name="Meyerdierks A."/>
            <person name="Storesund J.E."/>
            <person name="Kallscheuer N."/>
            <person name="Luecker S."/>
            <person name="Lage O.M."/>
            <person name="Pohl T."/>
            <person name="Merkel B.J."/>
            <person name="Hornburger P."/>
            <person name="Mueller R.-W."/>
            <person name="Bruemmer F."/>
            <person name="Labrenz M."/>
            <person name="Spormann A.M."/>
            <person name="Op Den Camp H."/>
            <person name="Overmann J."/>
            <person name="Amann R."/>
            <person name="Jetten M.S.M."/>
            <person name="Mascher T."/>
            <person name="Medema M.H."/>
            <person name="Devos D.P."/>
            <person name="Kaster A.-K."/>
            <person name="Ovreas L."/>
            <person name="Rohde M."/>
            <person name="Galperin M.Y."/>
            <person name="Jogler C."/>
        </authorList>
    </citation>
    <scope>NUCLEOTIDE SEQUENCE [LARGE SCALE GENOMIC DNA]</scope>
    <source>
        <strain evidence="2 3">Poly41</strain>
    </source>
</reference>
<gene>
    <name evidence="2" type="ORF">Poly41_16420</name>
</gene>
<dbReference type="Pfam" id="PF13480">
    <property type="entry name" value="Acetyltransf_6"/>
    <property type="match status" value="1"/>
</dbReference>
<name>A0A5C6DYA4_9BACT</name>
<dbReference type="AlphaFoldDB" id="A0A5C6DYA4"/>
<dbReference type="RefSeq" id="WP_146525351.1">
    <property type="nucleotide sequence ID" value="NZ_SJPV01000002.1"/>
</dbReference>
<evidence type="ECO:0000259" key="1">
    <source>
        <dbReference type="Pfam" id="PF13480"/>
    </source>
</evidence>